<dbReference type="SUPFAM" id="SSF53098">
    <property type="entry name" value="Ribonuclease H-like"/>
    <property type="match status" value="1"/>
</dbReference>
<proteinExistence type="predicted"/>
<reference evidence="1" key="1">
    <citation type="journal article" date="2021" name="mSystems">
        <title>Bacteria and Archaea Synergistically Convert Glycine Betaine to Biogenic Methane in the Formosa Cold Seep of the South China Sea.</title>
        <authorList>
            <person name="Li L."/>
            <person name="Zhang W."/>
            <person name="Zhang S."/>
            <person name="Song L."/>
            <person name="Sun Q."/>
            <person name="Zhang H."/>
            <person name="Xiang H."/>
            <person name="Dong X."/>
        </authorList>
    </citation>
    <scope>NUCLEOTIDE SEQUENCE</scope>
    <source>
        <strain evidence="1">LLY</strain>
    </source>
</reference>
<evidence type="ECO:0000313" key="2">
    <source>
        <dbReference type="Proteomes" id="UP001056766"/>
    </source>
</evidence>
<name>A0A9E4ZFM0_9EURY</name>
<dbReference type="RefSeq" id="WP_250868367.1">
    <property type="nucleotide sequence ID" value="NZ_JAGSOI010000031.1"/>
</dbReference>
<dbReference type="InterPro" id="IPR036397">
    <property type="entry name" value="RNaseH_sf"/>
</dbReference>
<organism evidence="1 2">
    <name type="scientific">Methanococcoides seepicolus</name>
    <dbReference type="NCBI Taxonomy" id="2828780"/>
    <lineage>
        <taxon>Archaea</taxon>
        <taxon>Methanobacteriati</taxon>
        <taxon>Methanobacteriota</taxon>
        <taxon>Stenosarchaea group</taxon>
        <taxon>Methanomicrobia</taxon>
        <taxon>Methanosarcinales</taxon>
        <taxon>Methanosarcinaceae</taxon>
        <taxon>Methanococcoides</taxon>
    </lineage>
</organism>
<dbReference type="GO" id="GO:0003676">
    <property type="term" value="F:nucleic acid binding"/>
    <property type="evidence" value="ECO:0007669"/>
    <property type="project" value="InterPro"/>
</dbReference>
<keyword evidence="2" id="KW-1185">Reference proteome</keyword>
<dbReference type="Proteomes" id="UP001056766">
    <property type="component" value="Unassembled WGS sequence"/>
</dbReference>
<dbReference type="Gene3D" id="3.30.420.10">
    <property type="entry name" value="Ribonuclease H-like superfamily/Ribonuclease H"/>
    <property type="match status" value="1"/>
</dbReference>
<gene>
    <name evidence="1" type="ORF">KDK67_08460</name>
</gene>
<evidence type="ECO:0000313" key="1">
    <source>
        <dbReference type="EMBL" id="MCM1987018.1"/>
    </source>
</evidence>
<protein>
    <submittedName>
        <fullName evidence="1">Uncharacterized protein</fullName>
    </submittedName>
</protein>
<dbReference type="InterPro" id="IPR012337">
    <property type="entry name" value="RNaseH-like_sf"/>
</dbReference>
<comment type="caution">
    <text evidence="1">The sequence shown here is derived from an EMBL/GenBank/DDBJ whole genome shotgun (WGS) entry which is preliminary data.</text>
</comment>
<accession>A0A9E4ZFM0</accession>
<sequence length="526" mass="62081">MKFSDSIKIQSEISQHEFTNDFVTNPWNTRKGVAIIDIETDFGDIRSMKSKRERKFRCGVIYSYDKNKMQVFKKPTDFVSEIKKHKHIVSYNGEGFDFFVLEKYGLELVKKSHKKKSKIPEKDHIENDLLRLNQDRKGCRKPIGFDSYDVFSAIIARRPYGNNKKWPSLEEMMQSHYNCKKENINLKRATLKQLIKHCIEDVEYLKRLYEEKTWTVPVFPRWGLPLFTDPMILNNPTLPKPLHGLNPRTIKGKEWWDQKRTLAYIENNQCCWACGISRYEVLGDNKWLEAHEIFDIDYVEGRGELKKIVALCPYCHNYIHSGRLQMLVEGGKVTEDYAEKIICYGNSVLKKAGLEILSNGEKVLRKMGVTEYILESAHPYEIDDPTNIGDWEWLTKFAGKDIASYLVKNWSEELKYELDGLNIIESANGDQYVLPIRCQAFESVCKLNTRKYYVVPPKGKMIDDKNYWRFGSRPFNGYFIYTPQKIEDAEWKFWHIVIDGKVYHTTFKNYEDWKKYYWDNSSETDK</sequence>
<dbReference type="AlphaFoldDB" id="A0A9E4ZFM0"/>
<dbReference type="EMBL" id="JAGSOI010000031">
    <property type="protein sequence ID" value="MCM1987018.1"/>
    <property type="molecule type" value="Genomic_DNA"/>
</dbReference>
<reference evidence="1" key="2">
    <citation type="submission" date="2021-04" db="EMBL/GenBank/DDBJ databases">
        <authorList>
            <person name="Dong X."/>
        </authorList>
    </citation>
    <scope>NUCLEOTIDE SEQUENCE</scope>
    <source>
        <strain evidence="1">LLY</strain>
    </source>
</reference>